<proteinExistence type="predicted"/>
<dbReference type="Gene3D" id="3.40.50.920">
    <property type="match status" value="1"/>
</dbReference>
<reference evidence="2" key="2">
    <citation type="journal article" date="2014" name="ISME J.">
        <title>Microbial stratification in low pH oxic and suboxic macroscopic growths along an acid mine drainage.</title>
        <authorList>
            <person name="Mendez-Garcia C."/>
            <person name="Mesa V."/>
            <person name="Sprenger R.R."/>
            <person name="Richter M."/>
            <person name="Diez M.S."/>
            <person name="Solano J."/>
            <person name="Bargiela R."/>
            <person name="Golyshina O.V."/>
            <person name="Manteca A."/>
            <person name="Ramos J.L."/>
            <person name="Gallego J.R."/>
            <person name="Llorente I."/>
            <person name="Martins Dos Santos V.A."/>
            <person name="Jensen O.N."/>
            <person name="Pelaez A.I."/>
            <person name="Sanchez J."/>
            <person name="Ferrer M."/>
        </authorList>
    </citation>
    <scope>NUCLEOTIDE SEQUENCE</scope>
</reference>
<dbReference type="InterPro" id="IPR009014">
    <property type="entry name" value="Transketo_C/PFOR_II"/>
</dbReference>
<accession>T0YTA7</accession>
<feature type="non-terminal residue" evidence="2">
    <location>
        <position position="1"/>
    </location>
</feature>
<protein>
    <submittedName>
        <fullName evidence="2">Transketolase</fullName>
    </submittedName>
</protein>
<dbReference type="SUPFAM" id="SSF52922">
    <property type="entry name" value="TK C-terminal domain-like"/>
    <property type="match status" value="1"/>
</dbReference>
<organism evidence="2">
    <name type="scientific">mine drainage metagenome</name>
    <dbReference type="NCBI Taxonomy" id="410659"/>
    <lineage>
        <taxon>unclassified sequences</taxon>
        <taxon>metagenomes</taxon>
        <taxon>ecological metagenomes</taxon>
    </lineage>
</organism>
<evidence type="ECO:0000259" key="1">
    <source>
        <dbReference type="Pfam" id="PF22613"/>
    </source>
</evidence>
<dbReference type="InterPro" id="IPR055152">
    <property type="entry name" value="Transketolase-like_C_2"/>
</dbReference>
<dbReference type="EMBL" id="AUZX01013622">
    <property type="protein sequence ID" value="EQD35072.1"/>
    <property type="molecule type" value="Genomic_DNA"/>
</dbReference>
<dbReference type="AlphaFoldDB" id="T0YTA7"/>
<comment type="caution">
    <text evidence="2">The sequence shown here is derived from an EMBL/GenBank/DDBJ whole genome shotgun (WGS) entry which is preliminary data.</text>
</comment>
<name>T0YTA7_9ZZZZ</name>
<dbReference type="Pfam" id="PF22613">
    <property type="entry name" value="Transketolase_C_1"/>
    <property type="match status" value="1"/>
</dbReference>
<gene>
    <name evidence="2" type="ORF">B1A_18465</name>
</gene>
<evidence type="ECO:0000313" key="2">
    <source>
        <dbReference type="EMBL" id="EQD35072.1"/>
    </source>
</evidence>
<sequence length="48" mass="5122">GWSRYVGDAGAVLAVDRYGASAPAARLLQEYGFTVDHVCQRALALLGR</sequence>
<feature type="domain" description="Transketolase-like C-terminal" evidence="1">
    <location>
        <begin position="1"/>
        <end position="34"/>
    </location>
</feature>
<reference evidence="2" key="1">
    <citation type="submission" date="2013-08" db="EMBL/GenBank/DDBJ databases">
        <authorList>
            <person name="Mendez C."/>
            <person name="Richter M."/>
            <person name="Ferrer M."/>
            <person name="Sanchez J."/>
        </authorList>
    </citation>
    <scope>NUCLEOTIDE SEQUENCE</scope>
</reference>